<dbReference type="AlphaFoldDB" id="A0A445AZX2"/>
<comment type="caution">
    <text evidence="2">The sequence shown here is derived from an EMBL/GenBank/DDBJ whole genome shotgun (WGS) entry which is preliminary data.</text>
</comment>
<feature type="domain" description="Aminotransferase-like plant mobile" evidence="1">
    <location>
        <begin position="16"/>
        <end position="118"/>
    </location>
</feature>
<accession>A0A445AZX2</accession>
<dbReference type="Proteomes" id="UP000289738">
    <property type="component" value="Chromosome B01"/>
</dbReference>
<dbReference type="PANTHER" id="PTHR46033:SF8">
    <property type="entry name" value="PROTEIN MAINTENANCE OF MERISTEMS-LIKE"/>
    <property type="match status" value="1"/>
</dbReference>
<name>A0A445AZX2_ARAHY</name>
<dbReference type="PANTHER" id="PTHR46033">
    <property type="entry name" value="PROTEIN MAIN-LIKE 2"/>
    <property type="match status" value="1"/>
</dbReference>
<gene>
    <name evidence="2" type="ORF">Ahy_B01g056874</name>
</gene>
<sequence length="177" mass="20786">MAWVHRIRDAEPLDTLESIQRYLRCPIFCLLGSILFPDKSTVYAHAKYLPLLCDFDRIHTYNWGSACLAHLYRALCRVSRYDTKEMDDPLNILFVWAWERMSCIAPVPRQYLSVEPFQMNRCMVIEDHDDIYAGNKLHERAADEGVIIPDEFHGYLELYDTVALLLSFECVEWHPVN</sequence>
<evidence type="ECO:0000313" key="3">
    <source>
        <dbReference type="Proteomes" id="UP000289738"/>
    </source>
</evidence>
<dbReference type="InterPro" id="IPR019557">
    <property type="entry name" value="AminoTfrase-like_pln_mobile"/>
</dbReference>
<evidence type="ECO:0000313" key="2">
    <source>
        <dbReference type="EMBL" id="RYR31926.1"/>
    </source>
</evidence>
<protein>
    <recommendedName>
        <fullName evidence="1">Aminotransferase-like plant mobile domain-containing protein</fullName>
    </recommendedName>
</protein>
<evidence type="ECO:0000259" key="1">
    <source>
        <dbReference type="Pfam" id="PF10536"/>
    </source>
</evidence>
<organism evidence="2 3">
    <name type="scientific">Arachis hypogaea</name>
    <name type="common">Peanut</name>
    <dbReference type="NCBI Taxonomy" id="3818"/>
    <lineage>
        <taxon>Eukaryota</taxon>
        <taxon>Viridiplantae</taxon>
        <taxon>Streptophyta</taxon>
        <taxon>Embryophyta</taxon>
        <taxon>Tracheophyta</taxon>
        <taxon>Spermatophyta</taxon>
        <taxon>Magnoliopsida</taxon>
        <taxon>eudicotyledons</taxon>
        <taxon>Gunneridae</taxon>
        <taxon>Pentapetalae</taxon>
        <taxon>rosids</taxon>
        <taxon>fabids</taxon>
        <taxon>Fabales</taxon>
        <taxon>Fabaceae</taxon>
        <taxon>Papilionoideae</taxon>
        <taxon>50 kb inversion clade</taxon>
        <taxon>dalbergioids sensu lato</taxon>
        <taxon>Dalbergieae</taxon>
        <taxon>Pterocarpus clade</taxon>
        <taxon>Arachis</taxon>
    </lineage>
</organism>
<dbReference type="InterPro" id="IPR044824">
    <property type="entry name" value="MAIN-like"/>
</dbReference>
<dbReference type="GO" id="GO:0010073">
    <property type="term" value="P:meristem maintenance"/>
    <property type="evidence" value="ECO:0007669"/>
    <property type="project" value="InterPro"/>
</dbReference>
<dbReference type="Pfam" id="PF10536">
    <property type="entry name" value="PMD"/>
    <property type="match status" value="1"/>
</dbReference>
<proteinExistence type="predicted"/>
<keyword evidence="3" id="KW-1185">Reference proteome</keyword>
<reference evidence="2 3" key="1">
    <citation type="submission" date="2019-01" db="EMBL/GenBank/DDBJ databases">
        <title>Sequencing of cultivated peanut Arachis hypogaea provides insights into genome evolution and oil improvement.</title>
        <authorList>
            <person name="Chen X."/>
        </authorList>
    </citation>
    <scope>NUCLEOTIDE SEQUENCE [LARGE SCALE GENOMIC DNA]</scope>
    <source>
        <strain evidence="3">cv. Fuhuasheng</strain>
        <tissue evidence="2">Leaves</tissue>
    </source>
</reference>
<dbReference type="EMBL" id="SDMP01000011">
    <property type="protein sequence ID" value="RYR31926.1"/>
    <property type="molecule type" value="Genomic_DNA"/>
</dbReference>